<dbReference type="EMBL" id="GL888473">
    <property type="protein sequence ID" value="EGI60446.1"/>
    <property type="molecule type" value="Genomic_DNA"/>
</dbReference>
<keyword evidence="2" id="KW-1185">Reference proteome</keyword>
<accession>F4WZC5</accession>
<reference evidence="1" key="1">
    <citation type="submission" date="2011-02" db="EMBL/GenBank/DDBJ databases">
        <title>The genome of the leaf-cutting ant Acromyrmex echinatior suggests key adaptations to social evolution and fungus farming.</title>
        <authorList>
            <person name="Nygaard S."/>
            <person name="Zhang G."/>
        </authorList>
    </citation>
    <scope>NUCLEOTIDE SEQUENCE</scope>
</reference>
<dbReference type="AlphaFoldDB" id="F4WZC5"/>
<sequence length="211" mass="23644">MERVWKDGQTQSHRYTRGGEHFEHILKHILKIKISIFGVIEVATRTILDCQEVQMSETERLRRRHVQARSSFLLAMIVSLTISGLDDGKRSGILNAPTAGASEAATREIVLKQSSDKMTSRSKMISSHNRAFRFQIDGQLTNINEARTRGRPGPAAARHSTADFAALIESSTNRPIPKGISFPINPVDEFDSRLQRGNALLQPEKKIEETI</sequence>
<name>F4WZC5_ACREC</name>
<gene>
    <name evidence="1" type="ORF">G5I_11343</name>
</gene>
<protein>
    <submittedName>
        <fullName evidence="1">Uncharacterized protein</fullName>
    </submittedName>
</protein>
<organism evidence="2">
    <name type="scientific">Acromyrmex echinatior</name>
    <name type="common">Panamanian leafcutter ant</name>
    <name type="synonym">Acromyrmex octospinosus echinatior</name>
    <dbReference type="NCBI Taxonomy" id="103372"/>
    <lineage>
        <taxon>Eukaryota</taxon>
        <taxon>Metazoa</taxon>
        <taxon>Ecdysozoa</taxon>
        <taxon>Arthropoda</taxon>
        <taxon>Hexapoda</taxon>
        <taxon>Insecta</taxon>
        <taxon>Pterygota</taxon>
        <taxon>Neoptera</taxon>
        <taxon>Endopterygota</taxon>
        <taxon>Hymenoptera</taxon>
        <taxon>Apocrita</taxon>
        <taxon>Aculeata</taxon>
        <taxon>Formicoidea</taxon>
        <taxon>Formicidae</taxon>
        <taxon>Myrmicinae</taxon>
        <taxon>Acromyrmex</taxon>
    </lineage>
</organism>
<dbReference type="Proteomes" id="UP000007755">
    <property type="component" value="Unassembled WGS sequence"/>
</dbReference>
<evidence type="ECO:0000313" key="1">
    <source>
        <dbReference type="EMBL" id="EGI60446.1"/>
    </source>
</evidence>
<evidence type="ECO:0000313" key="2">
    <source>
        <dbReference type="Proteomes" id="UP000007755"/>
    </source>
</evidence>
<dbReference type="InParanoid" id="F4WZC5"/>
<proteinExistence type="predicted"/>